<dbReference type="InterPro" id="IPR008258">
    <property type="entry name" value="Transglycosylase_SLT_dom_1"/>
</dbReference>
<dbReference type="SUPFAM" id="SSF47090">
    <property type="entry name" value="PGBD-like"/>
    <property type="match status" value="1"/>
</dbReference>
<organism evidence="4 5">
    <name type="scientific">Rhodovarius crocodyli</name>
    <dbReference type="NCBI Taxonomy" id="1979269"/>
    <lineage>
        <taxon>Bacteria</taxon>
        <taxon>Pseudomonadati</taxon>
        <taxon>Pseudomonadota</taxon>
        <taxon>Alphaproteobacteria</taxon>
        <taxon>Acetobacterales</taxon>
        <taxon>Roseomonadaceae</taxon>
        <taxon>Rhodovarius</taxon>
    </lineage>
</organism>
<comment type="similarity">
    <text evidence="1">Belongs to the virb1 family.</text>
</comment>
<dbReference type="SUPFAM" id="SSF53955">
    <property type="entry name" value="Lysozyme-like"/>
    <property type="match status" value="1"/>
</dbReference>
<evidence type="ECO:0000259" key="2">
    <source>
        <dbReference type="Pfam" id="PF01464"/>
    </source>
</evidence>
<evidence type="ECO:0000259" key="3">
    <source>
        <dbReference type="Pfam" id="PF01471"/>
    </source>
</evidence>
<dbReference type="InterPro" id="IPR023346">
    <property type="entry name" value="Lysozyme-like_dom_sf"/>
</dbReference>
<dbReference type="InterPro" id="IPR036366">
    <property type="entry name" value="PGBDSf"/>
</dbReference>
<dbReference type="InterPro" id="IPR002477">
    <property type="entry name" value="Peptidoglycan-bd-like"/>
</dbReference>
<name>A0A437MPJ0_9PROT</name>
<accession>A0A437MPJ0</accession>
<dbReference type="Gene3D" id="1.10.101.10">
    <property type="entry name" value="PGBD-like superfamily/PGBD"/>
    <property type="match status" value="1"/>
</dbReference>
<evidence type="ECO:0000313" key="4">
    <source>
        <dbReference type="EMBL" id="RVT99557.1"/>
    </source>
</evidence>
<proteinExistence type="inferred from homology"/>
<protein>
    <recommendedName>
        <fullName evidence="6">Peptidoglycan-binding protein</fullName>
    </recommendedName>
</protein>
<dbReference type="Pfam" id="PF01471">
    <property type="entry name" value="PG_binding_1"/>
    <property type="match status" value="1"/>
</dbReference>
<dbReference type="EMBL" id="SACL01000001">
    <property type="protein sequence ID" value="RVT99557.1"/>
    <property type="molecule type" value="Genomic_DNA"/>
</dbReference>
<evidence type="ECO:0000313" key="5">
    <source>
        <dbReference type="Proteomes" id="UP000282957"/>
    </source>
</evidence>
<dbReference type="InterPro" id="IPR036365">
    <property type="entry name" value="PGBD-like_sf"/>
</dbReference>
<dbReference type="Pfam" id="PF01464">
    <property type="entry name" value="SLT"/>
    <property type="match status" value="1"/>
</dbReference>
<evidence type="ECO:0000256" key="1">
    <source>
        <dbReference type="ARBA" id="ARBA00009387"/>
    </source>
</evidence>
<dbReference type="RefSeq" id="WP_127786451.1">
    <property type="nucleotide sequence ID" value="NZ_SACL01000001.1"/>
</dbReference>
<feature type="domain" description="Peptidoglycan binding-like" evidence="3">
    <location>
        <begin position="16"/>
        <end position="72"/>
    </location>
</feature>
<dbReference type="Proteomes" id="UP000282957">
    <property type="component" value="Unassembled WGS sequence"/>
</dbReference>
<feature type="domain" description="Transglycosylase SLT" evidence="2">
    <location>
        <begin position="147"/>
        <end position="257"/>
    </location>
</feature>
<gene>
    <name evidence="4" type="ORF">EOD42_05600</name>
</gene>
<dbReference type="Gene3D" id="1.10.530.10">
    <property type="match status" value="1"/>
</dbReference>
<keyword evidence="5" id="KW-1185">Reference proteome</keyword>
<evidence type="ECO:0008006" key="6">
    <source>
        <dbReference type="Google" id="ProtNLM"/>
    </source>
</evidence>
<dbReference type="AlphaFoldDB" id="A0A437MPJ0"/>
<sequence>MMMLDRALSFRLPMLRGADVRQAQQALRRAGLLALEPDGVFGPATRDAVLAFQRANGLLADGILGPRSWARLMEQAPPATSEPGWQAMLAPYLPALTALHGAPVGNAARRWRLTAQGVEVDGALPRGNAATVLRCWTTHGPAMSRVAAARQVPVELLLATACTESGGRADAVREEPGYLDDESTPMRVSPGLMQTLIGTAREALADPKIDRAALLKPETSIAAGAALMRRQAMGGRVPTGFDPPLVACAYNAGSLRAATNPWGLVQTNRGAGHWHADAFVEYFNEACALMDGNPDTPSVVALLKG</sequence>
<comment type="caution">
    <text evidence="4">The sequence shown here is derived from an EMBL/GenBank/DDBJ whole genome shotgun (WGS) entry which is preliminary data.</text>
</comment>
<dbReference type="OrthoDB" id="9799970at2"/>
<reference evidence="4 5" key="1">
    <citation type="submission" date="2019-01" db="EMBL/GenBank/DDBJ databases">
        <authorList>
            <person name="Chen W.-M."/>
        </authorList>
    </citation>
    <scope>NUCLEOTIDE SEQUENCE [LARGE SCALE GENOMIC DNA]</scope>
    <source>
        <strain evidence="4 5">CCP-6</strain>
    </source>
</reference>